<dbReference type="EC" id="2.3.-.-" evidence="2"/>
<protein>
    <submittedName>
        <fullName evidence="2">GNAT family N-acetyltransferase</fullName>
        <ecNumber evidence="2">2.3.-.-</ecNumber>
    </submittedName>
</protein>
<dbReference type="InterPro" id="IPR000182">
    <property type="entry name" value="GNAT_dom"/>
</dbReference>
<reference evidence="3" key="1">
    <citation type="journal article" date="2019" name="Int. J. Syst. Evol. Microbiol.">
        <title>The Global Catalogue of Microorganisms (GCM) 10K type strain sequencing project: providing services to taxonomists for standard genome sequencing and annotation.</title>
        <authorList>
            <consortium name="The Broad Institute Genomics Platform"/>
            <consortium name="The Broad Institute Genome Sequencing Center for Infectious Disease"/>
            <person name="Wu L."/>
            <person name="Ma J."/>
        </authorList>
    </citation>
    <scope>NUCLEOTIDE SEQUENCE [LARGE SCALE GENOMIC DNA]</scope>
    <source>
        <strain evidence="3">CCUG 55250</strain>
    </source>
</reference>
<feature type="domain" description="N-acetyltransferase" evidence="1">
    <location>
        <begin position="13"/>
        <end position="176"/>
    </location>
</feature>
<organism evidence="2 3">
    <name type="scientific">Larkinella bovis</name>
    <dbReference type="NCBI Taxonomy" id="683041"/>
    <lineage>
        <taxon>Bacteria</taxon>
        <taxon>Pseudomonadati</taxon>
        <taxon>Bacteroidota</taxon>
        <taxon>Cytophagia</taxon>
        <taxon>Cytophagales</taxon>
        <taxon>Spirosomataceae</taxon>
        <taxon>Larkinella</taxon>
    </lineage>
</organism>
<dbReference type="GO" id="GO:0016746">
    <property type="term" value="F:acyltransferase activity"/>
    <property type="evidence" value="ECO:0007669"/>
    <property type="project" value="UniProtKB-KW"/>
</dbReference>
<evidence type="ECO:0000259" key="1">
    <source>
        <dbReference type="PROSITE" id="PS51186"/>
    </source>
</evidence>
<keyword evidence="2" id="KW-0808">Transferase</keyword>
<dbReference type="Proteomes" id="UP001596106">
    <property type="component" value="Unassembled WGS sequence"/>
</dbReference>
<name>A0ABW0I7K0_9BACT</name>
<sequence length="184" mass="20680">MNTRIEIACGNGITLETLKAADAETIAQLANNRALWLNLRDRMPHPYTLADAVWFIETALKGDLGIVFGIYVDQKFAGVAGVVPQTDIHRLSGEIGYWLGEPYWGRGIATTVVRYLIQYTFVHTDLIRLFAGIFAYNKPSMRVLEKNGFVLDLIQRAAVYKNGKIVDEYRYSLIHEEKLAALSA</sequence>
<dbReference type="RefSeq" id="WP_379842901.1">
    <property type="nucleotide sequence ID" value="NZ_JBHSMA010000002.1"/>
</dbReference>
<proteinExistence type="predicted"/>
<comment type="caution">
    <text evidence="2">The sequence shown here is derived from an EMBL/GenBank/DDBJ whole genome shotgun (WGS) entry which is preliminary data.</text>
</comment>
<evidence type="ECO:0000313" key="2">
    <source>
        <dbReference type="EMBL" id="MFC5409243.1"/>
    </source>
</evidence>
<keyword evidence="3" id="KW-1185">Reference proteome</keyword>
<dbReference type="Gene3D" id="3.40.630.30">
    <property type="match status" value="1"/>
</dbReference>
<gene>
    <name evidence="2" type="ORF">ACFPMF_07995</name>
</gene>
<dbReference type="InterPro" id="IPR016181">
    <property type="entry name" value="Acyl_CoA_acyltransferase"/>
</dbReference>
<dbReference type="PANTHER" id="PTHR43328">
    <property type="entry name" value="ACETYLTRANSFERASE-RELATED"/>
    <property type="match status" value="1"/>
</dbReference>
<dbReference type="Pfam" id="PF13302">
    <property type="entry name" value="Acetyltransf_3"/>
    <property type="match status" value="1"/>
</dbReference>
<accession>A0ABW0I7K0</accession>
<keyword evidence="2" id="KW-0012">Acyltransferase</keyword>
<dbReference type="PANTHER" id="PTHR43328:SF1">
    <property type="entry name" value="N-ACETYLTRANSFERASE DOMAIN-CONTAINING PROTEIN"/>
    <property type="match status" value="1"/>
</dbReference>
<dbReference type="PROSITE" id="PS51186">
    <property type="entry name" value="GNAT"/>
    <property type="match status" value="1"/>
</dbReference>
<dbReference type="SUPFAM" id="SSF55729">
    <property type="entry name" value="Acyl-CoA N-acyltransferases (Nat)"/>
    <property type="match status" value="1"/>
</dbReference>
<dbReference type="EMBL" id="JBHSMA010000002">
    <property type="protein sequence ID" value="MFC5409243.1"/>
    <property type="molecule type" value="Genomic_DNA"/>
</dbReference>
<evidence type="ECO:0000313" key="3">
    <source>
        <dbReference type="Proteomes" id="UP001596106"/>
    </source>
</evidence>